<dbReference type="Proteomes" id="UP000642180">
    <property type="component" value="Unassembled WGS sequence"/>
</dbReference>
<protein>
    <recommendedName>
        <fullName evidence="7">Flagellar protein FlgN</fullName>
    </recommendedName>
</protein>
<reference evidence="6" key="1">
    <citation type="journal article" date="2019" name="Int. J. Syst. Evol. Microbiol.">
        <title>The Global Catalogue of Microorganisms (GCM) 10K type strain sequencing project: providing services to taxonomists for standard genome sequencing and annotation.</title>
        <authorList>
            <consortium name="The Broad Institute Genomics Platform"/>
            <consortium name="The Broad Institute Genome Sequencing Center for Infectious Disease"/>
            <person name="Wu L."/>
            <person name="Ma J."/>
        </authorList>
    </citation>
    <scope>NUCLEOTIDE SEQUENCE [LARGE SCALE GENOMIC DNA]</scope>
    <source>
        <strain evidence="6">CCM 2767</strain>
    </source>
</reference>
<evidence type="ECO:0000313" key="5">
    <source>
        <dbReference type="EMBL" id="GGI16306.1"/>
    </source>
</evidence>
<dbReference type="EMBL" id="BMDI01000001">
    <property type="protein sequence ID" value="GGI16306.1"/>
    <property type="molecule type" value="Genomic_DNA"/>
</dbReference>
<evidence type="ECO:0000313" key="6">
    <source>
        <dbReference type="Proteomes" id="UP000642180"/>
    </source>
</evidence>
<comment type="similarity">
    <text evidence="2">Belongs to the FlgN family.</text>
</comment>
<feature type="region of interest" description="Disordered" evidence="4">
    <location>
        <begin position="134"/>
        <end position="158"/>
    </location>
</feature>
<comment type="caution">
    <text evidence="5">The sequence shown here is derived from an EMBL/GenBank/DDBJ whole genome shotgun (WGS) entry which is preliminary data.</text>
</comment>
<dbReference type="GO" id="GO:0044780">
    <property type="term" value="P:bacterial-type flagellum assembly"/>
    <property type="evidence" value="ECO:0007669"/>
    <property type="project" value="InterPro"/>
</dbReference>
<evidence type="ECO:0000256" key="3">
    <source>
        <dbReference type="ARBA" id="ARBA00022795"/>
    </source>
</evidence>
<proteinExistence type="inferred from homology"/>
<dbReference type="Pfam" id="PF05130">
    <property type="entry name" value="FlgN"/>
    <property type="match status" value="1"/>
</dbReference>
<dbReference type="RefSeq" id="WP_188379541.1">
    <property type="nucleotide sequence ID" value="NZ_BMDI01000001.1"/>
</dbReference>
<name>A0A8J3F177_9BURK</name>
<dbReference type="InterPro" id="IPR007809">
    <property type="entry name" value="FlgN-like"/>
</dbReference>
<evidence type="ECO:0000256" key="4">
    <source>
        <dbReference type="SAM" id="MobiDB-lite"/>
    </source>
</evidence>
<evidence type="ECO:0008006" key="7">
    <source>
        <dbReference type="Google" id="ProtNLM"/>
    </source>
</evidence>
<accession>A0A8J3F177</accession>
<gene>
    <name evidence="5" type="ORF">GCM10008066_03300</name>
</gene>
<dbReference type="InterPro" id="IPR036679">
    <property type="entry name" value="FlgN-like_sf"/>
</dbReference>
<dbReference type="SUPFAM" id="SSF140566">
    <property type="entry name" value="FlgN-like"/>
    <property type="match status" value="1"/>
</dbReference>
<keyword evidence="6" id="KW-1185">Reference proteome</keyword>
<evidence type="ECO:0000256" key="1">
    <source>
        <dbReference type="ARBA" id="ARBA00002397"/>
    </source>
</evidence>
<organism evidence="5 6">
    <name type="scientific">Oxalicibacterium faecigallinarum</name>
    <dbReference type="NCBI Taxonomy" id="573741"/>
    <lineage>
        <taxon>Bacteria</taxon>
        <taxon>Pseudomonadati</taxon>
        <taxon>Pseudomonadota</taxon>
        <taxon>Betaproteobacteria</taxon>
        <taxon>Burkholderiales</taxon>
        <taxon>Oxalobacteraceae</taxon>
        <taxon>Oxalicibacterium</taxon>
    </lineage>
</organism>
<dbReference type="AlphaFoldDB" id="A0A8J3F177"/>
<evidence type="ECO:0000256" key="2">
    <source>
        <dbReference type="ARBA" id="ARBA00007703"/>
    </source>
</evidence>
<sequence length="158" mass="16567">MSAFGTSPAVTLIDEQEAMLALTSLLEQEQKLLIAADIERIAALTEPKALAAAKMAELASQRHDALAAAGHDASEIGMQAWLATTAAPAGASEAWKKLITIAEEAKEINRINGTLINKQMARNQAVLNVLQHGNEQGGSTYGPKGQSGSKSIGRHIVA</sequence>
<keyword evidence="3" id="KW-1005">Bacterial flagellum biogenesis</keyword>
<comment type="function">
    <text evidence="1">Required for the efficient initiation of filament assembly.</text>
</comment>
<dbReference type="Gene3D" id="1.20.58.300">
    <property type="entry name" value="FlgN-like"/>
    <property type="match status" value="1"/>
</dbReference>